<dbReference type="EMBL" id="FNJU01000002">
    <property type="protein sequence ID" value="SDP32072.1"/>
    <property type="molecule type" value="Genomic_DNA"/>
</dbReference>
<proteinExistence type="inferred from homology"/>
<keyword evidence="3" id="KW-1003">Cell membrane</keyword>
<evidence type="ECO:0000313" key="10">
    <source>
        <dbReference type="Proteomes" id="UP000199159"/>
    </source>
</evidence>
<name>A0A1H0RRB8_9BACI</name>
<reference evidence="10" key="1">
    <citation type="submission" date="2016-10" db="EMBL/GenBank/DDBJ databases">
        <authorList>
            <person name="Varghese N."/>
            <person name="Submissions S."/>
        </authorList>
    </citation>
    <scope>NUCLEOTIDE SEQUENCE [LARGE SCALE GENOMIC DNA]</scope>
    <source>
        <strain evidence="10">IBRC-M10078</strain>
    </source>
</reference>
<dbReference type="OrthoDB" id="9812547at2"/>
<feature type="transmembrane region" description="Helical" evidence="7">
    <location>
        <begin position="89"/>
        <end position="111"/>
    </location>
</feature>
<feature type="transmembrane region" description="Helical" evidence="7">
    <location>
        <begin position="30"/>
        <end position="51"/>
    </location>
</feature>
<dbReference type="AlphaFoldDB" id="A0A1H0RRB8"/>
<feature type="transmembrane region" description="Helical" evidence="7">
    <location>
        <begin position="118"/>
        <end position="138"/>
    </location>
</feature>
<dbReference type="SUPFAM" id="SSF103481">
    <property type="entry name" value="Multidrug resistance efflux transporter EmrE"/>
    <property type="match status" value="2"/>
</dbReference>
<keyword evidence="4 7" id="KW-0812">Transmembrane</keyword>
<dbReference type="InterPro" id="IPR037185">
    <property type="entry name" value="EmrE-like"/>
</dbReference>
<dbReference type="PANTHER" id="PTHR32322">
    <property type="entry name" value="INNER MEMBRANE TRANSPORTER"/>
    <property type="match status" value="1"/>
</dbReference>
<evidence type="ECO:0000256" key="6">
    <source>
        <dbReference type="ARBA" id="ARBA00023136"/>
    </source>
</evidence>
<evidence type="ECO:0000256" key="5">
    <source>
        <dbReference type="ARBA" id="ARBA00022989"/>
    </source>
</evidence>
<comment type="subcellular location">
    <subcellularLocation>
        <location evidence="1">Cell membrane</location>
        <topology evidence="1">Multi-pass membrane protein</topology>
    </subcellularLocation>
</comment>
<sequence length="317" mass="34907">MIIIGYTVMCFIFGTTFLAIKIGIDAGAAPFMSAGLRFFLAGVIIYSVLFFKKKARLSLLFQKEMVITGFCLTFGTFATLYWAEQYISSGIAAILSATGPIMILLLGKFVLRYKTSKLAILGCLIGFIGVIVLLLPSFSFEVSLFWFIGCVLILIGEIGYASGTLYSRNVIVRFKETSPIALNAAQMVIGGLMLILLSFFTETMTLESLGSWNSIGSLVYLIIFGSMIGHSLYYWLVAKTDPLFPSTWLYISPLIAIVLGVVFYQEKMSGFMWVGVITIIIGVVLVNFSGLKILIKRISNVGTHLIKKRSLQVKSSK</sequence>
<keyword evidence="5 7" id="KW-1133">Transmembrane helix</keyword>
<dbReference type="InterPro" id="IPR000620">
    <property type="entry name" value="EamA_dom"/>
</dbReference>
<feature type="transmembrane region" description="Helical" evidence="7">
    <location>
        <begin position="248"/>
        <end position="265"/>
    </location>
</feature>
<feature type="transmembrane region" description="Helical" evidence="7">
    <location>
        <begin position="7"/>
        <end position="24"/>
    </location>
</feature>
<dbReference type="Proteomes" id="UP000199159">
    <property type="component" value="Unassembled WGS sequence"/>
</dbReference>
<dbReference type="GO" id="GO:0005886">
    <property type="term" value="C:plasma membrane"/>
    <property type="evidence" value="ECO:0007669"/>
    <property type="project" value="UniProtKB-SubCell"/>
</dbReference>
<dbReference type="RefSeq" id="WP_090850778.1">
    <property type="nucleotide sequence ID" value="NZ_FNJU01000002.1"/>
</dbReference>
<evidence type="ECO:0000256" key="2">
    <source>
        <dbReference type="ARBA" id="ARBA00007362"/>
    </source>
</evidence>
<dbReference type="Pfam" id="PF00892">
    <property type="entry name" value="EamA"/>
    <property type="match status" value="2"/>
</dbReference>
<evidence type="ECO:0000256" key="7">
    <source>
        <dbReference type="SAM" id="Phobius"/>
    </source>
</evidence>
<feature type="domain" description="EamA" evidence="8">
    <location>
        <begin position="148"/>
        <end position="287"/>
    </location>
</feature>
<evidence type="ECO:0000313" key="9">
    <source>
        <dbReference type="EMBL" id="SDP32072.1"/>
    </source>
</evidence>
<keyword evidence="6 7" id="KW-0472">Membrane</keyword>
<organism evidence="9 10">
    <name type="scientific">Litchfieldia salsa</name>
    <dbReference type="NCBI Taxonomy" id="930152"/>
    <lineage>
        <taxon>Bacteria</taxon>
        <taxon>Bacillati</taxon>
        <taxon>Bacillota</taxon>
        <taxon>Bacilli</taxon>
        <taxon>Bacillales</taxon>
        <taxon>Bacillaceae</taxon>
        <taxon>Litchfieldia</taxon>
    </lineage>
</organism>
<evidence type="ECO:0000256" key="3">
    <source>
        <dbReference type="ARBA" id="ARBA00022475"/>
    </source>
</evidence>
<protein>
    <submittedName>
        <fullName evidence="9">EamA-like transporter family protein</fullName>
    </submittedName>
</protein>
<dbReference type="PANTHER" id="PTHR32322:SF18">
    <property type="entry name" value="S-ADENOSYLMETHIONINE_S-ADENOSYLHOMOCYSTEINE TRANSPORTER"/>
    <property type="match status" value="1"/>
</dbReference>
<dbReference type="STRING" id="930152.SAMN05216565_102351"/>
<gene>
    <name evidence="9" type="ORF">SAMN05216565_102351</name>
</gene>
<feature type="transmembrane region" description="Helical" evidence="7">
    <location>
        <begin position="212"/>
        <end position="236"/>
    </location>
</feature>
<feature type="transmembrane region" description="Helical" evidence="7">
    <location>
        <begin position="63"/>
        <end position="83"/>
    </location>
</feature>
<evidence type="ECO:0000256" key="1">
    <source>
        <dbReference type="ARBA" id="ARBA00004651"/>
    </source>
</evidence>
<evidence type="ECO:0000259" key="8">
    <source>
        <dbReference type="Pfam" id="PF00892"/>
    </source>
</evidence>
<feature type="transmembrane region" description="Helical" evidence="7">
    <location>
        <begin position="180"/>
        <end position="200"/>
    </location>
</feature>
<dbReference type="InterPro" id="IPR050638">
    <property type="entry name" value="AA-Vitamin_Transporters"/>
</dbReference>
<keyword evidence="10" id="KW-1185">Reference proteome</keyword>
<comment type="similarity">
    <text evidence="2">Belongs to the EamA transporter family.</text>
</comment>
<feature type="transmembrane region" description="Helical" evidence="7">
    <location>
        <begin position="271"/>
        <end position="295"/>
    </location>
</feature>
<evidence type="ECO:0000256" key="4">
    <source>
        <dbReference type="ARBA" id="ARBA00022692"/>
    </source>
</evidence>
<feature type="transmembrane region" description="Helical" evidence="7">
    <location>
        <begin position="144"/>
        <end position="168"/>
    </location>
</feature>
<accession>A0A1H0RRB8</accession>
<feature type="domain" description="EamA" evidence="8">
    <location>
        <begin position="7"/>
        <end position="134"/>
    </location>
</feature>